<reference evidence="28" key="1">
    <citation type="journal article" date="2021" name="Evol. Appl.">
        <title>The genome of the Pyrenean desman and the effects of bottlenecks and inbreeding on the genomic landscape of an endangered species.</title>
        <authorList>
            <person name="Escoda L."/>
            <person name="Castresana J."/>
        </authorList>
    </citation>
    <scope>NUCLEOTIDE SEQUENCE</scope>
    <source>
        <strain evidence="28">IBE-C5619</strain>
    </source>
</reference>
<dbReference type="PANTHER" id="PTHR22988:SF34">
    <property type="entry name" value="SERINE_THREONINE-PROTEIN KINASE MRCK BETA"/>
    <property type="match status" value="1"/>
</dbReference>
<dbReference type="FunFam" id="3.30.200.20:FF:001209">
    <property type="entry name" value="Serine/threonine-protein kinase MRCK beta"/>
    <property type="match status" value="1"/>
</dbReference>
<evidence type="ECO:0000256" key="22">
    <source>
        <dbReference type="SAM" id="MobiDB-lite"/>
    </source>
</evidence>
<dbReference type="GO" id="GO:0005737">
    <property type="term" value="C:cytoplasm"/>
    <property type="evidence" value="ECO:0007669"/>
    <property type="project" value="UniProtKB-SubCell"/>
</dbReference>
<evidence type="ECO:0000259" key="23">
    <source>
        <dbReference type="PROSITE" id="PS50011"/>
    </source>
</evidence>
<dbReference type="PROSITE" id="PS50219">
    <property type="entry name" value="CNH"/>
    <property type="match status" value="1"/>
</dbReference>
<keyword evidence="14" id="KW-0862">Zinc</keyword>
<dbReference type="Proteomes" id="UP000700334">
    <property type="component" value="Unassembled WGS sequence"/>
</dbReference>
<feature type="region of interest" description="Disordered" evidence="22">
    <location>
        <begin position="1448"/>
        <end position="1478"/>
    </location>
</feature>
<dbReference type="FunFam" id="3.30.200.20:FF:001044">
    <property type="entry name" value="Serine/threonine-protein kinase MRCK beta"/>
    <property type="match status" value="1"/>
</dbReference>
<feature type="region of interest" description="Disordered" evidence="22">
    <location>
        <begin position="552"/>
        <end position="575"/>
    </location>
</feature>
<evidence type="ECO:0000259" key="24">
    <source>
        <dbReference type="PROSITE" id="PS50081"/>
    </source>
</evidence>
<evidence type="ECO:0000256" key="3">
    <source>
        <dbReference type="ARBA" id="ARBA00004510"/>
    </source>
</evidence>
<evidence type="ECO:0000256" key="21">
    <source>
        <dbReference type="SAM" id="Coils"/>
    </source>
</evidence>
<dbReference type="InterPro" id="IPR011993">
    <property type="entry name" value="PH-like_dom_sf"/>
</dbReference>
<dbReference type="OrthoDB" id="10047816at2759"/>
<dbReference type="GO" id="GO:0030027">
    <property type="term" value="C:lamellipodium"/>
    <property type="evidence" value="ECO:0007669"/>
    <property type="project" value="UniProtKB-SubCell"/>
</dbReference>
<evidence type="ECO:0000256" key="18">
    <source>
        <dbReference type="ARBA" id="ARBA00047899"/>
    </source>
</evidence>
<feature type="region of interest" description="Disordered" evidence="22">
    <location>
        <begin position="1179"/>
        <end position="1265"/>
    </location>
</feature>
<feature type="region of interest" description="Disordered" evidence="22">
    <location>
        <begin position="586"/>
        <end position="605"/>
    </location>
</feature>
<sequence>AGARRRGRAGERAPLPLPGPPRARPDGLAARAAVALRVGSGPRAAMSAKVRLKKLEQLLLDGPRRRESALSVETLLDVLVCLYTECGHPGLRRDKYVADFLEWAKPFTQLVREMQLHREDFEIIKVIGRGAFGEVAVVRMRDTERVYAMKILNKWEMLKRAETACFREERDVLVNGDCQWITTLHYAFQDENYLVSGAGTLRGVACSASRWQHRAGIVPPQLSCVSACLALLYLSEAYLVMDYYVGGDLLTLLSKFEDKLPEDMARFYIGEMVLAIDSIHQLHYVHRDIKPDNVLLDVNGHIRLADFGSCLKMNDDGTVQSSVAVGTPDYISPEILQAMEDGMGKYGPECDWWSLGVCMYEMLYGETPFYAESLVETYGKIMNHEERFQFPAHVTDVSEEAKDLIQRLICSRERRLGQNGIEDFKKHAFFQGLNWENIRNLEAPYIPDVSSPSDTSNFDVDDDVLRNAEMLPPGSHAGFSGLHLPFIGFTFTTESCFSDRGSLKSIMQASTLTKDEGVQRDLEHSLQAEAYERRIRRLEQEKLELSRKLQESTQTVQSLHGASRAQGSAARDGEIRRLNEEIERLKSRIAGSGGPERPPEDPAALRQEREDAALRLRGLEKQCRAARQEREDVHKQLVEASERLKSQARELKDAHQQRKLALQELSELGERMAELRSQKQKAARQLRDREEEMEVAVQKIDAMRQEMRKAEKSRKEGMEVSRPLAWELAQEWRGSLGDGGCAPQLEAQLEDALAEASRERKLREHSESFSKQMESELEALKVKQGGRGPGATLEHQQEISRMKSELEKKVLFYEEELVRREASHALEVKNVKKEARDSESHQLGLQREVLMLTDKLEKCRRERHSEMEEAVGTVREKYERERAILSEESKKLTAENERLCSFVDKLTAQNRQLEDELQDLAAKKESVAHWEAQIAEIIQVSDEKDARGYLQALASKMTEELETLRSSSLGSRTLDPLWKVRRSQKLDMSARLELQSALEAEIRAKQAVQEELRKVKDANLTLESKVKDSEARNRELLEEMEILKKKMEEKFREDAGLKLPGFQDSIFEYFNSAPLAQDLPFRRWLPRRRPGPTTEHPRPLSHAGPELPGGQMQGGGDERFLPGTTSVQGSRLRKRRCLRAARVLLHRPGAATRSLPCGSWATAGGLGRPLALALRGSLRGHRPQPVARPAPPHRAAEGRPRWQGTSSASEQDAQAPQGEVSPAVVTSTGQPEDLARPPPRLPAGAQPSTQALTLAGPKPKAHQLSVKSFSSPTQCSHCTSLMVGLIRQGYACEACPFACHAACRDSAPQVCPIPPEQAKRPLGVDVQRGIGTAYKGYVKVPKPTGVRKGWQRAYAVVCDCKLFLYDLPEGKSTQPGVVASQVLDLRCVLAASLAPASRWRPADRWLGPGPQLRSDARARPVSRHRVPGVGEGAAGRMRGCHARPLALRPAPCTAPPRTSDTGGQAGARGGPPGAPRVRPGWQRCPLHPRKAGGAHACPRPDCGVPRDEAFSVSSVLASDVIHATRRDLPCIFKVTASLLGSPPKTSSLLVLTENENEKRKWVGILEGLQSILHKNQLRGQAVHLPREAYDRALPLIKAVVSAAVVDGDRIALGLEEGLYVIELAHDVIVRAADLKKVSQIELAPKERVAVLRCGRSHHVHLCPWSCFDGTEGGADVKLPETKGCQLVATASLRTSPGTCLFVAVKRLVLCYELQRARPFHRKVGELTAPGSVQWMAAVKDKLCVGYPSGFALLSPQGDGPPLALVNPADPSLAFLAQQPMDALCAVPLRGGEFLLCFSQLGLYVGPQGRRARTQELMWPAAPVACSCSPSHVTVYSEYGADVFDAHTAEWVQTIGLRRIRPLNQEGTLNLLGCEPPRLIYFRSSFSGAALNVPDTSDNSRKQMLRTRSKRRFVFKVPEEERLQQRREMLRDPELRSRMISNPTNFNHVAHMGPGDGMQVLMDLPLSAAPPAPEERPSPAPTSLCRQPAARSKPYVSWPSAGGPEPGVSVPLRSMSDPDQDLDKEVRLLLAHRALWPQATRLWFCPAAPQGPAGGRGGPSTTSFWRPFPAEEGPPVPAPPRHPGGACRCLRGWGSPGGHRHRGPERGHPGRVLTRALLCWQPDSDATKHSTPSNSSSPSGPPSPNSPHRSQLPLEGLEPPACDA</sequence>
<evidence type="ECO:0000256" key="14">
    <source>
        <dbReference type="ARBA" id="ARBA00022833"/>
    </source>
</evidence>
<keyword evidence="29" id="KW-1185">Reference proteome</keyword>
<dbReference type="EC" id="2.7.11.1" evidence="5"/>
<dbReference type="InterPro" id="IPR031597">
    <property type="entry name" value="KELK"/>
</dbReference>
<dbReference type="GO" id="GO:0005524">
    <property type="term" value="F:ATP binding"/>
    <property type="evidence" value="ECO:0007669"/>
    <property type="project" value="UniProtKB-UniRule"/>
</dbReference>
<dbReference type="Gene3D" id="3.30.60.20">
    <property type="match status" value="1"/>
</dbReference>
<dbReference type="Pfam" id="PF00780">
    <property type="entry name" value="CNH"/>
    <property type="match status" value="1"/>
</dbReference>
<evidence type="ECO:0000259" key="25">
    <source>
        <dbReference type="PROSITE" id="PS50108"/>
    </source>
</evidence>
<evidence type="ECO:0000256" key="10">
    <source>
        <dbReference type="ARBA" id="ARBA00022723"/>
    </source>
</evidence>
<keyword evidence="10" id="KW-0479">Metal-binding</keyword>
<comment type="similarity">
    <text evidence="4">Belongs to the protein kinase superfamily. AGC Ser/Thr protein kinase family. DMPK subfamily.</text>
</comment>
<evidence type="ECO:0000256" key="12">
    <source>
        <dbReference type="ARBA" id="ARBA00022771"/>
    </source>
</evidence>
<dbReference type="Gene3D" id="1.10.510.10">
    <property type="entry name" value="Transferase(Phosphotransferase) domain 1"/>
    <property type="match status" value="1"/>
</dbReference>
<dbReference type="PROSITE" id="PS00479">
    <property type="entry name" value="ZF_DAG_PE_1"/>
    <property type="match status" value="1"/>
</dbReference>
<dbReference type="GO" id="GO:0004674">
    <property type="term" value="F:protein serine/threonine kinase activity"/>
    <property type="evidence" value="ECO:0007669"/>
    <property type="project" value="UniProtKB-KW"/>
</dbReference>
<dbReference type="PROSITE" id="PS50011">
    <property type="entry name" value="PROTEIN_KINASE_DOM"/>
    <property type="match status" value="1"/>
</dbReference>
<dbReference type="FunFam" id="1.10.510.10:FF:000014">
    <property type="entry name" value="Non-specific serine/threonine protein kinase"/>
    <property type="match status" value="1"/>
</dbReference>
<keyword evidence="13 28" id="KW-0418">Kinase</keyword>
<comment type="caution">
    <text evidence="28">The sequence shown here is derived from an EMBL/GenBank/DDBJ whole genome shotgun (WGS) entry which is preliminary data.</text>
</comment>
<evidence type="ECO:0000313" key="29">
    <source>
        <dbReference type="Proteomes" id="UP000700334"/>
    </source>
</evidence>
<comment type="catalytic activity">
    <reaction evidence="18">
        <text>L-threonyl-[protein] + ATP = O-phospho-L-threonyl-[protein] + ADP + H(+)</text>
        <dbReference type="Rhea" id="RHEA:46608"/>
        <dbReference type="Rhea" id="RHEA-COMP:11060"/>
        <dbReference type="Rhea" id="RHEA-COMP:11605"/>
        <dbReference type="ChEBI" id="CHEBI:15378"/>
        <dbReference type="ChEBI" id="CHEBI:30013"/>
        <dbReference type="ChEBI" id="CHEBI:30616"/>
        <dbReference type="ChEBI" id="CHEBI:61977"/>
        <dbReference type="ChEBI" id="CHEBI:456216"/>
        <dbReference type="EC" id="2.7.11.1"/>
    </reaction>
</comment>
<organism evidence="28 29">
    <name type="scientific">Galemys pyrenaicus</name>
    <name type="common">Iberian desman</name>
    <name type="synonym">Pyrenean desman</name>
    <dbReference type="NCBI Taxonomy" id="202257"/>
    <lineage>
        <taxon>Eukaryota</taxon>
        <taxon>Metazoa</taxon>
        <taxon>Chordata</taxon>
        <taxon>Craniata</taxon>
        <taxon>Vertebrata</taxon>
        <taxon>Euteleostomi</taxon>
        <taxon>Mammalia</taxon>
        <taxon>Eutheria</taxon>
        <taxon>Laurasiatheria</taxon>
        <taxon>Eulipotyphla</taxon>
        <taxon>Talpidae</taxon>
        <taxon>Galemys</taxon>
    </lineage>
</organism>
<feature type="compositionally biased region" description="Polar residues" evidence="22">
    <location>
        <begin position="1203"/>
        <end position="1214"/>
    </location>
</feature>
<dbReference type="SMART" id="SM00233">
    <property type="entry name" value="PH"/>
    <property type="match status" value="1"/>
</dbReference>
<feature type="coiled-coil region" evidence="21">
    <location>
        <begin position="998"/>
        <end position="1053"/>
    </location>
</feature>
<dbReference type="SUPFAM" id="SSF57889">
    <property type="entry name" value="Cysteine-rich domain"/>
    <property type="match status" value="1"/>
</dbReference>
<keyword evidence="11 20" id="KW-0547">Nucleotide-binding</keyword>
<proteinExistence type="inferred from homology"/>
<evidence type="ECO:0000256" key="6">
    <source>
        <dbReference type="ARBA" id="ARBA00022490"/>
    </source>
</evidence>
<keyword evidence="16 21" id="KW-0175">Coiled coil</keyword>
<evidence type="ECO:0000256" key="4">
    <source>
        <dbReference type="ARBA" id="ARBA00005719"/>
    </source>
</evidence>
<dbReference type="GO" id="GO:0031032">
    <property type="term" value="P:actomyosin structure organization"/>
    <property type="evidence" value="ECO:0007669"/>
    <property type="project" value="TreeGrafter"/>
</dbReference>
<dbReference type="InterPro" id="IPR050839">
    <property type="entry name" value="Rho-assoc_Ser/Thr_Kinase"/>
</dbReference>
<feature type="region of interest" description="Disordered" evidence="22">
    <location>
        <begin position="1084"/>
        <end position="1133"/>
    </location>
</feature>
<feature type="binding site" evidence="20">
    <location>
        <position position="150"/>
    </location>
    <ligand>
        <name>ATP</name>
        <dbReference type="ChEBI" id="CHEBI:30616"/>
    </ligand>
</feature>
<dbReference type="Gene3D" id="1.20.5.340">
    <property type="match status" value="1"/>
</dbReference>
<feature type="non-terminal residue" evidence="28">
    <location>
        <position position="2163"/>
    </location>
</feature>
<dbReference type="Gene3D" id="3.30.200.20">
    <property type="entry name" value="Phosphorylase Kinase, domain 1"/>
    <property type="match status" value="2"/>
</dbReference>
<evidence type="ECO:0000256" key="20">
    <source>
        <dbReference type="PROSITE-ProRule" id="PRU10141"/>
    </source>
</evidence>
<dbReference type="FunFam" id="3.30.60.20:FF:000005">
    <property type="entry name" value="Non-specific serine/threonine protein kinase"/>
    <property type="match status" value="1"/>
</dbReference>
<dbReference type="PROSITE" id="PS00107">
    <property type="entry name" value="PROTEIN_KINASE_ATP"/>
    <property type="match status" value="1"/>
</dbReference>
<evidence type="ECO:0000256" key="9">
    <source>
        <dbReference type="ARBA" id="ARBA00022679"/>
    </source>
</evidence>
<keyword evidence="15 20" id="KW-0067">ATP-binding</keyword>
<keyword evidence="7" id="KW-0723">Serine/threonine-protein kinase</keyword>
<dbReference type="SUPFAM" id="SSF56112">
    <property type="entry name" value="Protein kinase-like (PK-like)"/>
    <property type="match status" value="1"/>
</dbReference>
<evidence type="ECO:0000256" key="19">
    <source>
        <dbReference type="ARBA" id="ARBA00048679"/>
    </source>
</evidence>
<keyword evidence="6" id="KW-0963">Cytoplasm</keyword>
<dbReference type="EMBL" id="JAGFMF010011747">
    <property type="protein sequence ID" value="KAG8514430.1"/>
    <property type="molecule type" value="Genomic_DNA"/>
</dbReference>
<accession>A0A8J6DNP9</accession>
<dbReference type="InterPro" id="IPR001849">
    <property type="entry name" value="PH_domain"/>
</dbReference>
<dbReference type="InterPro" id="IPR002219">
    <property type="entry name" value="PKC_DAG/PE"/>
</dbReference>
<evidence type="ECO:0000256" key="13">
    <source>
        <dbReference type="ARBA" id="ARBA00022777"/>
    </source>
</evidence>
<dbReference type="FunFam" id="1.20.5.340:FF:000010">
    <property type="entry name" value="Non-specific serine/threonine protein kinase"/>
    <property type="match status" value="1"/>
</dbReference>
<dbReference type="SMART" id="SM00285">
    <property type="entry name" value="PBD"/>
    <property type="match status" value="1"/>
</dbReference>
<dbReference type="InterPro" id="IPR057529">
    <property type="entry name" value="MRCK/ROCK_PH"/>
</dbReference>
<feature type="domain" description="CRIB" evidence="25">
    <location>
        <begin position="1939"/>
        <end position="1952"/>
    </location>
</feature>
<dbReference type="PROSITE" id="PS51285">
    <property type="entry name" value="AGC_KINASE_CTER"/>
    <property type="match status" value="1"/>
</dbReference>
<dbReference type="PANTHER" id="PTHR22988">
    <property type="entry name" value="MYOTONIC DYSTROPHY S/T KINASE-RELATED"/>
    <property type="match status" value="1"/>
</dbReference>
<dbReference type="Pfam" id="PF00069">
    <property type="entry name" value="Pkinase"/>
    <property type="match status" value="1"/>
</dbReference>
<evidence type="ECO:0000256" key="8">
    <source>
        <dbReference type="ARBA" id="ARBA00022553"/>
    </source>
</evidence>
<evidence type="ECO:0000313" key="28">
    <source>
        <dbReference type="EMBL" id="KAG8514430.1"/>
    </source>
</evidence>
<evidence type="ECO:0000259" key="27">
    <source>
        <dbReference type="PROSITE" id="PS51285"/>
    </source>
</evidence>
<protein>
    <recommendedName>
        <fullName evidence="5">non-specific serine/threonine protein kinase</fullName>
        <ecNumber evidence="5">2.7.11.1</ecNumber>
    </recommendedName>
</protein>
<dbReference type="SMART" id="SM00036">
    <property type="entry name" value="CNH"/>
    <property type="match status" value="1"/>
</dbReference>
<feature type="domain" description="Protein kinase" evidence="23">
    <location>
        <begin position="121"/>
        <end position="430"/>
    </location>
</feature>
<name>A0A8J6DNP9_GALPY</name>
<dbReference type="InterPro" id="IPR008271">
    <property type="entry name" value="Ser/Thr_kinase_AS"/>
</dbReference>
<evidence type="ECO:0000256" key="17">
    <source>
        <dbReference type="ARBA" id="ARBA00023273"/>
    </source>
</evidence>
<dbReference type="PROSITE" id="PS50081">
    <property type="entry name" value="ZF_DAG_PE_2"/>
    <property type="match status" value="1"/>
</dbReference>
<dbReference type="Pfam" id="PF15796">
    <property type="entry name" value="KELK"/>
    <property type="match status" value="1"/>
</dbReference>
<keyword evidence="9" id="KW-0808">Transferase</keyword>
<feature type="coiled-coil region" evidence="21">
    <location>
        <begin position="875"/>
        <end position="923"/>
    </location>
</feature>
<dbReference type="SMART" id="SM00109">
    <property type="entry name" value="C1"/>
    <property type="match status" value="1"/>
</dbReference>
<dbReference type="InterPro" id="IPR017441">
    <property type="entry name" value="Protein_kinase_ATP_BS"/>
</dbReference>
<dbReference type="InterPro" id="IPR011009">
    <property type="entry name" value="Kinase-like_dom_sf"/>
</dbReference>
<comment type="cofactor">
    <cofactor evidence="1">
        <name>Mg(2+)</name>
        <dbReference type="ChEBI" id="CHEBI:18420"/>
    </cofactor>
</comment>
<dbReference type="CDD" id="cd00132">
    <property type="entry name" value="CRIB"/>
    <property type="match status" value="1"/>
</dbReference>
<dbReference type="InterPro" id="IPR014930">
    <property type="entry name" value="Myotonic_dystrophy_kinase_coil"/>
</dbReference>
<dbReference type="PROSITE" id="PS00108">
    <property type="entry name" value="PROTEIN_KINASE_ST"/>
    <property type="match status" value="1"/>
</dbReference>
<dbReference type="GO" id="GO:0008270">
    <property type="term" value="F:zinc ion binding"/>
    <property type="evidence" value="ECO:0007669"/>
    <property type="project" value="UniProtKB-KW"/>
</dbReference>
<keyword evidence="8" id="KW-0597">Phosphoprotein</keyword>
<gene>
    <name evidence="28" type="ORF">J0S82_003306</name>
</gene>
<dbReference type="Pfam" id="PF00130">
    <property type="entry name" value="C1_1"/>
    <property type="match status" value="1"/>
</dbReference>
<comment type="subcellular location">
    <subcellularLocation>
        <location evidence="3">Cell projection</location>
        <location evidence="3">Lamellipodium</location>
    </subcellularLocation>
    <subcellularLocation>
        <location evidence="2">Cytoplasm</location>
    </subcellularLocation>
</comment>
<dbReference type="SMART" id="SM00133">
    <property type="entry name" value="S_TK_X"/>
    <property type="match status" value="1"/>
</dbReference>
<dbReference type="GO" id="GO:0005856">
    <property type="term" value="C:cytoskeleton"/>
    <property type="evidence" value="ECO:0007669"/>
    <property type="project" value="TreeGrafter"/>
</dbReference>
<feature type="region of interest" description="Disordered" evidence="22">
    <location>
        <begin position="2050"/>
        <end position="2082"/>
    </location>
</feature>
<evidence type="ECO:0000256" key="2">
    <source>
        <dbReference type="ARBA" id="ARBA00004496"/>
    </source>
</evidence>
<feature type="region of interest" description="Disordered" evidence="22">
    <location>
        <begin position="1"/>
        <end position="24"/>
    </location>
</feature>
<feature type="region of interest" description="Disordered" evidence="22">
    <location>
        <begin position="2119"/>
        <end position="2163"/>
    </location>
</feature>
<evidence type="ECO:0000256" key="7">
    <source>
        <dbReference type="ARBA" id="ARBA00022527"/>
    </source>
</evidence>
<dbReference type="SMART" id="SM00220">
    <property type="entry name" value="S_TKc"/>
    <property type="match status" value="1"/>
</dbReference>
<dbReference type="Pfam" id="PF25346">
    <property type="entry name" value="PH_MRCK"/>
    <property type="match status" value="2"/>
</dbReference>
<feature type="region of interest" description="Disordered" evidence="22">
    <location>
        <begin position="1966"/>
        <end position="2007"/>
    </location>
</feature>
<feature type="region of interest" description="Disordered" evidence="22">
    <location>
        <begin position="1411"/>
        <end position="1436"/>
    </location>
</feature>
<dbReference type="Gene3D" id="2.30.29.30">
    <property type="entry name" value="Pleckstrin-homology domain (PH domain)/Phosphotyrosine-binding domain (PTB)"/>
    <property type="match status" value="2"/>
</dbReference>
<dbReference type="PROSITE" id="PS50108">
    <property type="entry name" value="CRIB"/>
    <property type="match status" value="1"/>
</dbReference>
<feature type="domain" description="Phorbol-ester/DAG-type" evidence="24">
    <location>
        <begin position="1261"/>
        <end position="1311"/>
    </location>
</feature>
<evidence type="ECO:0000259" key="26">
    <source>
        <dbReference type="PROSITE" id="PS50219"/>
    </source>
</evidence>
<evidence type="ECO:0000256" key="1">
    <source>
        <dbReference type="ARBA" id="ARBA00001946"/>
    </source>
</evidence>
<evidence type="ECO:0000256" key="11">
    <source>
        <dbReference type="ARBA" id="ARBA00022741"/>
    </source>
</evidence>
<evidence type="ECO:0000256" key="5">
    <source>
        <dbReference type="ARBA" id="ARBA00012513"/>
    </source>
</evidence>
<dbReference type="InterPro" id="IPR001180">
    <property type="entry name" value="CNH_dom"/>
</dbReference>
<evidence type="ECO:0000256" key="15">
    <source>
        <dbReference type="ARBA" id="ARBA00022840"/>
    </source>
</evidence>
<dbReference type="InterPro" id="IPR000095">
    <property type="entry name" value="CRIB_dom"/>
</dbReference>
<feature type="domain" description="CNH" evidence="26">
    <location>
        <begin position="1596"/>
        <end position="1869"/>
    </location>
</feature>
<dbReference type="InterPro" id="IPR000961">
    <property type="entry name" value="AGC-kinase_C"/>
</dbReference>
<comment type="catalytic activity">
    <reaction evidence="19">
        <text>L-seryl-[protein] + ATP = O-phospho-L-seryl-[protein] + ADP + H(+)</text>
        <dbReference type="Rhea" id="RHEA:17989"/>
        <dbReference type="Rhea" id="RHEA-COMP:9863"/>
        <dbReference type="Rhea" id="RHEA-COMP:11604"/>
        <dbReference type="ChEBI" id="CHEBI:15378"/>
        <dbReference type="ChEBI" id="CHEBI:29999"/>
        <dbReference type="ChEBI" id="CHEBI:30616"/>
        <dbReference type="ChEBI" id="CHEBI:83421"/>
        <dbReference type="ChEBI" id="CHEBI:456216"/>
        <dbReference type="EC" id="2.7.11.1"/>
    </reaction>
</comment>
<dbReference type="InterPro" id="IPR046349">
    <property type="entry name" value="C1-like_sf"/>
</dbReference>
<keyword evidence="12" id="KW-0863">Zinc-finger</keyword>
<keyword evidence="17" id="KW-0966">Cell projection</keyword>
<feature type="compositionally biased region" description="Pro residues" evidence="22">
    <location>
        <begin position="2071"/>
        <end position="2081"/>
    </location>
</feature>
<evidence type="ECO:0000256" key="16">
    <source>
        <dbReference type="ARBA" id="ARBA00023054"/>
    </source>
</evidence>
<dbReference type="InterPro" id="IPR000719">
    <property type="entry name" value="Prot_kinase_dom"/>
</dbReference>
<feature type="domain" description="AGC-kinase C-terminal" evidence="27">
    <location>
        <begin position="431"/>
        <end position="501"/>
    </location>
</feature>
<dbReference type="Pfam" id="PF08826">
    <property type="entry name" value="DMPK_coil"/>
    <property type="match status" value="1"/>
</dbReference>